<dbReference type="RefSeq" id="WP_406693547.1">
    <property type="nucleotide sequence ID" value="NZ_CP155447.1"/>
</dbReference>
<dbReference type="PANTHER" id="PTHR30097">
    <property type="entry name" value="CATION EFFLUX SYSTEM PROTEIN CUSB"/>
    <property type="match status" value="1"/>
</dbReference>
<dbReference type="GO" id="GO:0022857">
    <property type="term" value="F:transmembrane transporter activity"/>
    <property type="evidence" value="ECO:0007669"/>
    <property type="project" value="InterPro"/>
</dbReference>
<dbReference type="EMBL" id="CP155447">
    <property type="protein sequence ID" value="XBH00868.1"/>
    <property type="molecule type" value="Genomic_DNA"/>
</dbReference>
<dbReference type="GO" id="GO:0016020">
    <property type="term" value="C:membrane"/>
    <property type="evidence" value="ECO:0007669"/>
    <property type="project" value="InterPro"/>
</dbReference>
<dbReference type="Gene3D" id="2.40.50.100">
    <property type="match status" value="1"/>
</dbReference>
<feature type="transmembrane region" description="Helical" evidence="4">
    <location>
        <begin position="21"/>
        <end position="40"/>
    </location>
</feature>
<evidence type="ECO:0000256" key="3">
    <source>
        <dbReference type="SAM" id="MobiDB-lite"/>
    </source>
</evidence>
<keyword evidence="4" id="KW-1133">Transmembrane helix</keyword>
<dbReference type="SUPFAM" id="SSF111369">
    <property type="entry name" value="HlyD-like secretion proteins"/>
    <property type="match status" value="1"/>
</dbReference>
<dbReference type="Gene3D" id="2.40.30.170">
    <property type="match status" value="1"/>
</dbReference>
<dbReference type="GO" id="GO:0060003">
    <property type="term" value="P:copper ion export"/>
    <property type="evidence" value="ECO:0007669"/>
    <property type="project" value="TreeGrafter"/>
</dbReference>
<evidence type="ECO:0000313" key="5">
    <source>
        <dbReference type="EMBL" id="XBH00868.1"/>
    </source>
</evidence>
<dbReference type="AlphaFoldDB" id="A0AAU7C6V4"/>
<reference evidence="5" key="1">
    <citation type="submission" date="2024-05" db="EMBL/GenBank/DDBJ databases">
        <title>Planctomycetes of the genus Singulisphaera possess chitinolytic capabilities.</title>
        <authorList>
            <person name="Ivanova A."/>
        </authorList>
    </citation>
    <scope>NUCLEOTIDE SEQUENCE</scope>
    <source>
        <strain evidence="5">Ch08T</strain>
    </source>
</reference>
<gene>
    <name evidence="5" type="ORF">V5E97_21170</name>
</gene>
<evidence type="ECO:0000256" key="1">
    <source>
        <dbReference type="ARBA" id="ARBA00009477"/>
    </source>
</evidence>
<keyword evidence="4" id="KW-0812">Transmembrane</keyword>
<dbReference type="InterPro" id="IPR006143">
    <property type="entry name" value="RND_pump_MFP"/>
</dbReference>
<dbReference type="NCBIfam" id="TIGR01730">
    <property type="entry name" value="RND_mfp"/>
    <property type="match status" value="1"/>
</dbReference>
<feature type="region of interest" description="Disordered" evidence="3">
    <location>
        <begin position="315"/>
        <end position="343"/>
    </location>
</feature>
<protein>
    <submittedName>
        <fullName evidence="5">Efflux RND transporter periplasmic adaptor subunit</fullName>
    </submittedName>
</protein>
<dbReference type="GO" id="GO:0015679">
    <property type="term" value="P:plasma membrane copper ion transport"/>
    <property type="evidence" value="ECO:0007669"/>
    <property type="project" value="TreeGrafter"/>
</dbReference>
<dbReference type="InterPro" id="IPR051909">
    <property type="entry name" value="MFP_Cation_Efflux"/>
</dbReference>
<dbReference type="GO" id="GO:0030313">
    <property type="term" value="C:cell envelope"/>
    <property type="evidence" value="ECO:0007669"/>
    <property type="project" value="TreeGrafter"/>
</dbReference>
<sequence>MIGLTHDSDSQRGSTRGNRECRRATIFAILPVFALVMLVLNDRAVAADDTDPSAEVLVLRRCPIDYERSATLGSNQYGVIQECLVVPGERVKAGKVLGRIRDDDLRAELKLRELEAKSDVEIRLSEAKSSQAMIRLRTTQSLVKRNAASVEDFNLHKMEAEAAGIAVEQAKQNHELAKIRLQQAQVQLQAREFVSPYDGVVVAILKRLGEPVAPNEPVFKVVDTERLQITGQADITDSWRLQVGQSVRVIPDISGADLPVEREVFTGRIVFIDTHIDPTNQTCKVLVNVDNRGGLLRAGLETRLEIDPRAIAVEKRPTPTPLTNGPVPPALRSSTTNLTGGVH</sequence>
<evidence type="ECO:0000256" key="2">
    <source>
        <dbReference type="ARBA" id="ARBA00022448"/>
    </source>
</evidence>
<proteinExistence type="inferred from homology"/>
<keyword evidence="2" id="KW-0813">Transport</keyword>
<dbReference type="PANTHER" id="PTHR30097:SF4">
    <property type="entry name" value="SLR6042 PROTEIN"/>
    <property type="match status" value="1"/>
</dbReference>
<organism evidence="5">
    <name type="scientific">Singulisphaera sp. Ch08</name>
    <dbReference type="NCBI Taxonomy" id="3120278"/>
    <lineage>
        <taxon>Bacteria</taxon>
        <taxon>Pseudomonadati</taxon>
        <taxon>Planctomycetota</taxon>
        <taxon>Planctomycetia</taxon>
        <taxon>Isosphaerales</taxon>
        <taxon>Isosphaeraceae</taxon>
        <taxon>Singulisphaera</taxon>
    </lineage>
</organism>
<keyword evidence="4" id="KW-0472">Membrane</keyword>
<evidence type="ECO:0000256" key="4">
    <source>
        <dbReference type="SAM" id="Phobius"/>
    </source>
</evidence>
<comment type="similarity">
    <text evidence="1">Belongs to the membrane fusion protein (MFP) (TC 8.A.1) family.</text>
</comment>
<feature type="compositionally biased region" description="Polar residues" evidence="3">
    <location>
        <begin position="332"/>
        <end position="343"/>
    </location>
</feature>
<accession>A0AAU7C6V4</accession>
<name>A0AAU7C6V4_9BACT</name>
<dbReference type="Gene3D" id="1.10.287.470">
    <property type="entry name" value="Helix hairpin bin"/>
    <property type="match status" value="1"/>
</dbReference>